<name>A0A9W9YSN5_9CNID</name>
<comment type="cofactor">
    <cofactor evidence="1">
        <name>[4Fe-4S] cluster</name>
        <dbReference type="ChEBI" id="CHEBI:49883"/>
    </cofactor>
</comment>
<keyword evidence="2" id="KW-0949">S-adenosyl-L-methionine</keyword>
<dbReference type="SMART" id="SM00729">
    <property type="entry name" value="Elp3"/>
    <property type="match status" value="1"/>
</dbReference>
<keyword evidence="4" id="KW-0408">Iron</keyword>
<dbReference type="GO" id="GO:0051536">
    <property type="term" value="F:iron-sulfur cluster binding"/>
    <property type="evidence" value="ECO:0007669"/>
    <property type="project" value="UniProtKB-KW"/>
</dbReference>
<evidence type="ECO:0000256" key="3">
    <source>
        <dbReference type="ARBA" id="ARBA00022723"/>
    </source>
</evidence>
<dbReference type="SFLD" id="SFLDG01082">
    <property type="entry name" value="B12-binding_domain_containing"/>
    <property type="match status" value="1"/>
</dbReference>
<protein>
    <recommendedName>
        <fullName evidence="6">Radical SAM core domain-containing protein</fullName>
    </recommendedName>
</protein>
<proteinExistence type="predicted"/>
<dbReference type="InterPro" id="IPR007197">
    <property type="entry name" value="rSAM"/>
</dbReference>
<dbReference type="InterPro" id="IPR051198">
    <property type="entry name" value="BchE-like"/>
</dbReference>
<dbReference type="SUPFAM" id="SSF102114">
    <property type="entry name" value="Radical SAM enzymes"/>
    <property type="match status" value="1"/>
</dbReference>
<sequence>MLRSRIPILISLDHIRGKDPPLSLGVASIISQLKHRKIEFNTHTYNIAEQTQVEPLCTQIFDIIWRQYNNRKYDVMFGGFVWNEPFLKKVLKELRKHNFQGRIVMAGPQVSYVDKAQLEDYYPEADLFIRGYAEHAVCELAEGKEDILGVHYANTLDKGLHTSTNLAELASPFLDATLKPQHFMRWETTRGCPYSCSFCQHRDPASSPLNKNWTKIQHAKKDRIVSEIEWFVDHNVRDLAVLDPTFNTTNGYTVLDMLERLGYSGKLSLQCRPERVTKAFLDQVESLTETTGAEVLLEFGVQTLEADELEHIERVRNANPHKLAKKVLEKLALVQERKINHEISLIFGLPLQTVESFQRTIDKIHETTDGSLVAFPLMLLRGTPLYYQKNGLELVEGTEIAHPILDRIQKYIPHVVATPSMTYKDWKTMASIAVGLQNKDSENPLLLNTSAKQ</sequence>
<keyword evidence="3" id="KW-0479">Metal-binding</keyword>
<evidence type="ECO:0000256" key="1">
    <source>
        <dbReference type="ARBA" id="ARBA00001966"/>
    </source>
</evidence>
<comment type="caution">
    <text evidence="7">The sequence shown here is derived from an EMBL/GenBank/DDBJ whole genome shotgun (WGS) entry which is preliminary data.</text>
</comment>
<dbReference type="Proteomes" id="UP001163046">
    <property type="component" value="Unassembled WGS sequence"/>
</dbReference>
<dbReference type="PANTHER" id="PTHR43409">
    <property type="entry name" value="ANAEROBIC MAGNESIUM-PROTOPORPHYRIN IX MONOMETHYL ESTER CYCLASE-RELATED"/>
    <property type="match status" value="1"/>
</dbReference>
<feature type="domain" description="Radical SAM core" evidence="6">
    <location>
        <begin position="178"/>
        <end position="415"/>
    </location>
</feature>
<dbReference type="Gene3D" id="3.40.50.280">
    <property type="entry name" value="Cobalamin-binding domain"/>
    <property type="match status" value="1"/>
</dbReference>
<evidence type="ECO:0000256" key="4">
    <source>
        <dbReference type="ARBA" id="ARBA00023004"/>
    </source>
</evidence>
<dbReference type="Gene3D" id="3.80.30.20">
    <property type="entry name" value="tm_1862 like domain"/>
    <property type="match status" value="1"/>
</dbReference>
<dbReference type="AlphaFoldDB" id="A0A9W9YSN5"/>
<evidence type="ECO:0000313" key="7">
    <source>
        <dbReference type="EMBL" id="KAJ7365530.1"/>
    </source>
</evidence>
<dbReference type="OrthoDB" id="431409at2759"/>
<evidence type="ECO:0000256" key="5">
    <source>
        <dbReference type="ARBA" id="ARBA00023014"/>
    </source>
</evidence>
<organism evidence="7 8">
    <name type="scientific">Desmophyllum pertusum</name>
    <dbReference type="NCBI Taxonomy" id="174260"/>
    <lineage>
        <taxon>Eukaryota</taxon>
        <taxon>Metazoa</taxon>
        <taxon>Cnidaria</taxon>
        <taxon>Anthozoa</taxon>
        <taxon>Hexacorallia</taxon>
        <taxon>Scleractinia</taxon>
        <taxon>Caryophylliina</taxon>
        <taxon>Caryophylliidae</taxon>
        <taxon>Desmophyllum</taxon>
    </lineage>
</organism>
<dbReference type="PROSITE" id="PS51918">
    <property type="entry name" value="RADICAL_SAM"/>
    <property type="match status" value="1"/>
</dbReference>
<dbReference type="InterPro" id="IPR006638">
    <property type="entry name" value="Elp3/MiaA/NifB-like_rSAM"/>
</dbReference>
<evidence type="ECO:0000256" key="2">
    <source>
        <dbReference type="ARBA" id="ARBA00022691"/>
    </source>
</evidence>
<evidence type="ECO:0000259" key="6">
    <source>
        <dbReference type="PROSITE" id="PS51918"/>
    </source>
</evidence>
<dbReference type="GO" id="GO:0003824">
    <property type="term" value="F:catalytic activity"/>
    <property type="evidence" value="ECO:0007669"/>
    <property type="project" value="InterPro"/>
</dbReference>
<dbReference type="InterPro" id="IPR058240">
    <property type="entry name" value="rSAM_sf"/>
</dbReference>
<accession>A0A9W9YSN5</accession>
<dbReference type="InterPro" id="IPR023404">
    <property type="entry name" value="rSAM_horseshoe"/>
</dbReference>
<keyword evidence="8" id="KW-1185">Reference proteome</keyword>
<evidence type="ECO:0000313" key="8">
    <source>
        <dbReference type="Proteomes" id="UP001163046"/>
    </source>
</evidence>
<dbReference type="SFLD" id="SFLDS00029">
    <property type="entry name" value="Radical_SAM"/>
    <property type="match status" value="1"/>
</dbReference>
<dbReference type="GO" id="GO:0046872">
    <property type="term" value="F:metal ion binding"/>
    <property type="evidence" value="ECO:0007669"/>
    <property type="project" value="UniProtKB-KW"/>
</dbReference>
<reference evidence="7" key="1">
    <citation type="submission" date="2023-01" db="EMBL/GenBank/DDBJ databases">
        <title>Genome assembly of the deep-sea coral Lophelia pertusa.</title>
        <authorList>
            <person name="Herrera S."/>
            <person name="Cordes E."/>
        </authorList>
    </citation>
    <scope>NUCLEOTIDE SEQUENCE</scope>
    <source>
        <strain evidence="7">USNM1676648</strain>
        <tissue evidence="7">Polyp</tissue>
    </source>
</reference>
<dbReference type="Pfam" id="PF04055">
    <property type="entry name" value="Radical_SAM"/>
    <property type="match status" value="1"/>
</dbReference>
<dbReference type="EMBL" id="MU827303">
    <property type="protein sequence ID" value="KAJ7365530.1"/>
    <property type="molecule type" value="Genomic_DNA"/>
</dbReference>
<gene>
    <name evidence="7" type="ORF">OS493_005642</name>
</gene>
<keyword evidence="5" id="KW-0411">Iron-sulfur</keyword>
<dbReference type="CDD" id="cd01335">
    <property type="entry name" value="Radical_SAM"/>
    <property type="match status" value="1"/>
</dbReference>